<dbReference type="AlphaFoldDB" id="A0A6A3M7H1"/>
<dbReference type="EMBL" id="QXFV01000748">
    <property type="protein sequence ID" value="KAE9027879.1"/>
    <property type="molecule type" value="Genomic_DNA"/>
</dbReference>
<feature type="domain" description="Helicase-associated" evidence="1">
    <location>
        <begin position="71"/>
        <end position="145"/>
    </location>
</feature>
<dbReference type="Pfam" id="PF03457">
    <property type="entry name" value="HA"/>
    <property type="match status" value="2"/>
</dbReference>
<gene>
    <name evidence="2" type="ORF">PR001_g11864</name>
</gene>
<evidence type="ECO:0000259" key="1">
    <source>
        <dbReference type="Pfam" id="PF03457"/>
    </source>
</evidence>
<feature type="domain" description="Helicase-associated" evidence="1">
    <location>
        <begin position="310"/>
        <end position="382"/>
    </location>
</feature>
<dbReference type="Proteomes" id="UP000429607">
    <property type="component" value="Unassembled WGS sequence"/>
</dbReference>
<proteinExistence type="predicted"/>
<accession>A0A6A3M7H1</accession>
<name>A0A6A3M7H1_9STRA</name>
<evidence type="ECO:0000313" key="3">
    <source>
        <dbReference type="Proteomes" id="UP000429607"/>
    </source>
</evidence>
<reference evidence="2 3" key="1">
    <citation type="submission" date="2018-09" db="EMBL/GenBank/DDBJ databases">
        <title>Genomic investigation of the strawberry pathogen Phytophthora fragariae indicates pathogenicity is determined by transcriptional variation in three key races.</title>
        <authorList>
            <person name="Adams T.M."/>
            <person name="Armitage A.D."/>
            <person name="Sobczyk M.K."/>
            <person name="Bates H.J."/>
            <person name="Dunwell J.M."/>
            <person name="Nellist C.F."/>
            <person name="Harrison R.J."/>
        </authorList>
    </citation>
    <scope>NUCLEOTIDE SEQUENCE [LARGE SCALE GENOMIC DNA]</scope>
    <source>
        <strain evidence="2 3">SCRP249</strain>
    </source>
</reference>
<dbReference type="PANTHER" id="PTHR37066">
    <property type="entry name" value="HELICASE-ASSOCIATED"/>
    <property type="match status" value="1"/>
</dbReference>
<organism evidence="2 3">
    <name type="scientific">Phytophthora rubi</name>
    <dbReference type="NCBI Taxonomy" id="129364"/>
    <lineage>
        <taxon>Eukaryota</taxon>
        <taxon>Sar</taxon>
        <taxon>Stramenopiles</taxon>
        <taxon>Oomycota</taxon>
        <taxon>Peronosporomycetes</taxon>
        <taxon>Peronosporales</taxon>
        <taxon>Peronosporaceae</taxon>
        <taxon>Phytophthora</taxon>
    </lineage>
</organism>
<protein>
    <recommendedName>
        <fullName evidence="1">Helicase-associated domain-containing protein</fullName>
    </recommendedName>
</protein>
<dbReference type="PANTHER" id="PTHR37066:SF1">
    <property type="entry name" value="LNS2_PITP DOMAIN-CONTAINING PROTEIN"/>
    <property type="match status" value="1"/>
</dbReference>
<dbReference type="InterPro" id="IPR005114">
    <property type="entry name" value="Helicase_assoc"/>
</dbReference>
<sequence length="675" mass="78186">MLRLVLISSARSRLLQAGAFRAAGAAIPGNTCLGLERVPFQRHYETPRYFSSDAKDHDRPWKTPALHNPVAWQETVKPALLAFLKLEKHLMVPVKFVVPHGDDAWPEAAWGYPLGKHAAWLRKQWREGGRRMVPKQREELEEMEFAWDRNQYKWDRFVLPALRKFYDFNGHTDVLKDFRIPKGSPEWPDHLWGQRLGIKVGNIRSRGDFAKQVRVDEDELKRLNFCHDSTLYDRDWREKVVPALRAFHKEFGHCNVSATFTVPSQFPWPAAAWGMHLGKTVLQIRCGNTGANQDKRELEELSFVWDHSESEWSDRILPALETFHRLNGHCRVPQSFEVPSDESWSTLSWGLKLGNIVSSIRSRDSYSTQVMRDTARLEELGFVWDHFESEWSERILPALETFNCLNGHCRVSASFVVPSDENWPTPIWGLRLGKFVSRIRSRDSYSTQVMRDKAHLEDLGFVWDFYESEWSERILPALENFYRLMGHCQVPQSFAVPSDECWPTLSWGLKLGNVVSGIRSDGSYSTQVMRDKTRLKELGFVWDFFESEWSKRIMPALEAFHQLHGHCRVSRSFVVPSEATWPENAHGLKLGIIVGTIHRSASHFDQIARSMNSLAAIEFDSKIAVSKWKNRVEPILTTFEQLYGHRNVPRDFVVPSTPPWQKKDWGIQLGKLEPR</sequence>
<evidence type="ECO:0000313" key="2">
    <source>
        <dbReference type="EMBL" id="KAE9027879.1"/>
    </source>
</evidence>
<comment type="caution">
    <text evidence="2">The sequence shown here is derived from an EMBL/GenBank/DDBJ whole genome shotgun (WGS) entry which is preliminary data.</text>
</comment>